<reference evidence="3" key="1">
    <citation type="submission" date="2021-03" db="EMBL/GenBank/DDBJ databases">
        <authorList>
            <person name="Tagirdzhanova G."/>
        </authorList>
    </citation>
    <scope>NUCLEOTIDE SEQUENCE</scope>
</reference>
<evidence type="ECO:0000313" key="4">
    <source>
        <dbReference type="Proteomes" id="UP000664534"/>
    </source>
</evidence>
<evidence type="ECO:0000256" key="1">
    <source>
        <dbReference type="SAM" id="MobiDB-lite"/>
    </source>
</evidence>
<dbReference type="Proteomes" id="UP000664534">
    <property type="component" value="Unassembled WGS sequence"/>
</dbReference>
<sequence>MKFSLRSLLEAVLLSYTPRDYSDQIQVLAATSLDKRSDRVVPGFFLPDTKSTTISEPTPTPPPPSPPPPSSIQSPPPLPATVTITSISTSTSLITTTIDVTVNRTYYVTNTETFTTAIPTTLLTPTAANNTLTIHPLSAGADAKKPVSASEVLAIVSGVANIALLIAMFFLVRRFYKMYRQERVLRKQLQTEGVELS</sequence>
<dbReference type="OrthoDB" id="5417466at2759"/>
<proteinExistence type="predicted"/>
<feature type="region of interest" description="Disordered" evidence="1">
    <location>
        <begin position="46"/>
        <end position="79"/>
    </location>
</feature>
<name>A0A8H3G455_9LECA</name>
<keyword evidence="2" id="KW-1133">Transmembrane helix</keyword>
<keyword evidence="4" id="KW-1185">Reference proteome</keyword>
<protein>
    <submittedName>
        <fullName evidence="3">Uncharacterized protein</fullName>
    </submittedName>
</protein>
<gene>
    <name evidence="3" type="ORF">IMSHALPRED_000561</name>
</gene>
<keyword evidence="2" id="KW-0472">Membrane</keyword>
<dbReference type="AlphaFoldDB" id="A0A8H3G455"/>
<feature type="compositionally biased region" description="Pro residues" evidence="1">
    <location>
        <begin position="58"/>
        <end position="79"/>
    </location>
</feature>
<organism evidence="3 4">
    <name type="scientific">Imshaugia aleurites</name>
    <dbReference type="NCBI Taxonomy" id="172621"/>
    <lineage>
        <taxon>Eukaryota</taxon>
        <taxon>Fungi</taxon>
        <taxon>Dikarya</taxon>
        <taxon>Ascomycota</taxon>
        <taxon>Pezizomycotina</taxon>
        <taxon>Lecanoromycetes</taxon>
        <taxon>OSLEUM clade</taxon>
        <taxon>Lecanoromycetidae</taxon>
        <taxon>Lecanorales</taxon>
        <taxon>Lecanorineae</taxon>
        <taxon>Parmeliaceae</taxon>
        <taxon>Imshaugia</taxon>
    </lineage>
</organism>
<comment type="caution">
    <text evidence="3">The sequence shown here is derived from an EMBL/GenBank/DDBJ whole genome shotgun (WGS) entry which is preliminary data.</text>
</comment>
<feature type="transmembrane region" description="Helical" evidence="2">
    <location>
        <begin position="152"/>
        <end position="172"/>
    </location>
</feature>
<keyword evidence="2" id="KW-0812">Transmembrane</keyword>
<evidence type="ECO:0000256" key="2">
    <source>
        <dbReference type="SAM" id="Phobius"/>
    </source>
</evidence>
<evidence type="ECO:0000313" key="3">
    <source>
        <dbReference type="EMBL" id="CAF9937826.1"/>
    </source>
</evidence>
<accession>A0A8H3G455</accession>
<dbReference type="EMBL" id="CAJPDT010000102">
    <property type="protein sequence ID" value="CAF9937826.1"/>
    <property type="molecule type" value="Genomic_DNA"/>
</dbReference>